<evidence type="ECO:0008006" key="3">
    <source>
        <dbReference type="Google" id="ProtNLM"/>
    </source>
</evidence>
<sequence length="60" mass="6484">MLSQTGSITINTPKLIIKNNGIISLNNRGIGNSGNLTINTEQLVLDNQKTCPKICIQLCD</sequence>
<protein>
    <recommendedName>
        <fullName evidence="3">Filamentous hemagglutinin family outer membrane protein</fullName>
    </recommendedName>
</protein>
<evidence type="ECO:0000313" key="2">
    <source>
        <dbReference type="Proteomes" id="UP000320055"/>
    </source>
</evidence>
<keyword evidence="2" id="KW-1185">Reference proteome</keyword>
<accession>A0A563VVN2</accession>
<gene>
    <name evidence="1" type="ORF">H1P_3370004</name>
</gene>
<reference evidence="1 2" key="1">
    <citation type="submission" date="2019-01" db="EMBL/GenBank/DDBJ databases">
        <authorList>
            <person name="Brito A."/>
        </authorList>
    </citation>
    <scope>NUCLEOTIDE SEQUENCE [LARGE SCALE GENOMIC DNA]</scope>
    <source>
        <strain evidence="1">1</strain>
    </source>
</reference>
<dbReference type="SUPFAM" id="SSF51126">
    <property type="entry name" value="Pectin lyase-like"/>
    <property type="match status" value="1"/>
</dbReference>
<dbReference type="Proteomes" id="UP000320055">
    <property type="component" value="Unassembled WGS sequence"/>
</dbReference>
<name>A0A563VVN2_9CYAN</name>
<organism evidence="1 2">
    <name type="scientific">Hyella patelloides LEGE 07179</name>
    <dbReference type="NCBI Taxonomy" id="945734"/>
    <lineage>
        <taxon>Bacteria</taxon>
        <taxon>Bacillati</taxon>
        <taxon>Cyanobacteriota</taxon>
        <taxon>Cyanophyceae</taxon>
        <taxon>Pleurocapsales</taxon>
        <taxon>Hyellaceae</taxon>
        <taxon>Hyella</taxon>
    </lineage>
</organism>
<evidence type="ECO:0000313" key="1">
    <source>
        <dbReference type="EMBL" id="VEP15457.1"/>
    </source>
</evidence>
<dbReference type="InterPro" id="IPR011050">
    <property type="entry name" value="Pectin_lyase_fold/virulence"/>
</dbReference>
<proteinExistence type="predicted"/>
<dbReference type="EMBL" id="CAACVJ010000265">
    <property type="protein sequence ID" value="VEP15457.1"/>
    <property type="molecule type" value="Genomic_DNA"/>
</dbReference>
<dbReference type="AlphaFoldDB" id="A0A563VVN2"/>